<dbReference type="AlphaFoldDB" id="A0A6A1UND9"/>
<proteinExistence type="predicted"/>
<dbReference type="GO" id="GO:0032259">
    <property type="term" value="P:methylation"/>
    <property type="evidence" value="ECO:0007669"/>
    <property type="project" value="UniProtKB-KW"/>
</dbReference>
<keyword evidence="1" id="KW-0808">Transferase</keyword>
<sequence length="169" mass="19297">MSVAAAETSGLLRVAEIERRGRGLVASQPLRAGQVVLRDSSVLLYSAFPLINWSSSSSSYPFMANREICLNYFLDYGFTCYCDRCKVEANWFDDDDIAEEDDKVIDKDLNDQIMESSQGKRDEDFHHTYFFLRYMCDRENYGGILAPFNPDATLSEVMECNVCGNLKKY</sequence>
<dbReference type="Proteomes" id="UP000516437">
    <property type="component" value="Chromosome 7"/>
</dbReference>
<keyword evidence="3" id="KW-1185">Reference proteome</keyword>
<evidence type="ECO:0000313" key="2">
    <source>
        <dbReference type="EMBL" id="KAB1207671.1"/>
    </source>
</evidence>
<gene>
    <name evidence="1" type="ORF">CJ030_MR0G000322</name>
    <name evidence="2" type="ORF">CJ030_MR7G000355</name>
</gene>
<reference evidence="1 3" key="2">
    <citation type="journal article" date="2019" name="Plant Biotechnol. J.">
        <title>The red bayberry genome and genetic basis of sex determination.</title>
        <authorList>
            <person name="Jia H.M."/>
            <person name="Jia H.J."/>
            <person name="Cai Q.L."/>
            <person name="Wang Y."/>
            <person name="Zhao H.B."/>
            <person name="Yang W.F."/>
            <person name="Wang G.Y."/>
            <person name="Li Y.H."/>
            <person name="Zhan D.L."/>
            <person name="Shen Y.T."/>
            <person name="Niu Q.F."/>
            <person name="Chang L."/>
            <person name="Qiu J."/>
            <person name="Zhao L."/>
            <person name="Xie H.B."/>
            <person name="Fu W.Y."/>
            <person name="Jin J."/>
            <person name="Li X.W."/>
            <person name="Jiao Y."/>
            <person name="Zhou C.C."/>
            <person name="Tu T."/>
            <person name="Chai C.Y."/>
            <person name="Gao J.L."/>
            <person name="Fan L.J."/>
            <person name="van de Weg E."/>
            <person name="Wang J.Y."/>
            <person name="Gao Z.S."/>
        </authorList>
    </citation>
    <scope>NUCLEOTIDE SEQUENCE [LARGE SCALE GENOMIC DNA]</scope>
    <source>
        <tissue evidence="1">Leaves</tissue>
    </source>
</reference>
<dbReference type="SUPFAM" id="SSF82199">
    <property type="entry name" value="SET domain"/>
    <property type="match status" value="1"/>
</dbReference>
<name>A0A6A1UND9_9ROSI</name>
<protein>
    <submittedName>
        <fullName evidence="1">Histone-lysine N-methyltransferase ASHR2</fullName>
    </submittedName>
</protein>
<evidence type="ECO:0000313" key="1">
    <source>
        <dbReference type="EMBL" id="KAB1201706.1"/>
    </source>
</evidence>
<dbReference type="PANTHER" id="PTHR47420">
    <property type="entry name" value="HISTONE-LYSINE N-METHYLTRANSFERASE ASHR2"/>
    <property type="match status" value="1"/>
</dbReference>
<comment type="caution">
    <text evidence="1">The sequence shown here is derived from an EMBL/GenBank/DDBJ whole genome shotgun (WGS) entry which is preliminary data.</text>
</comment>
<keyword evidence="1" id="KW-0489">Methyltransferase</keyword>
<dbReference type="EMBL" id="RXIC02000029">
    <property type="protein sequence ID" value="KAB1201706.1"/>
    <property type="molecule type" value="Genomic_DNA"/>
</dbReference>
<dbReference type="GO" id="GO:0008168">
    <property type="term" value="F:methyltransferase activity"/>
    <property type="evidence" value="ECO:0007669"/>
    <property type="project" value="UniProtKB-KW"/>
</dbReference>
<dbReference type="PANTHER" id="PTHR47420:SF3">
    <property type="entry name" value="HISTONE-LYSINE N-METHYLTRANSFERASE ASHR2"/>
    <property type="match status" value="1"/>
</dbReference>
<dbReference type="InterPro" id="IPR046341">
    <property type="entry name" value="SET_dom_sf"/>
</dbReference>
<evidence type="ECO:0000313" key="3">
    <source>
        <dbReference type="Proteomes" id="UP000516437"/>
    </source>
</evidence>
<dbReference type="EMBL" id="RXIC02000025">
    <property type="protein sequence ID" value="KAB1207671.1"/>
    <property type="molecule type" value="Genomic_DNA"/>
</dbReference>
<accession>A0A6A1UND9</accession>
<organism evidence="1 3">
    <name type="scientific">Morella rubra</name>
    <name type="common">Chinese bayberry</name>
    <dbReference type="NCBI Taxonomy" id="262757"/>
    <lineage>
        <taxon>Eukaryota</taxon>
        <taxon>Viridiplantae</taxon>
        <taxon>Streptophyta</taxon>
        <taxon>Embryophyta</taxon>
        <taxon>Tracheophyta</taxon>
        <taxon>Spermatophyta</taxon>
        <taxon>Magnoliopsida</taxon>
        <taxon>eudicotyledons</taxon>
        <taxon>Gunneridae</taxon>
        <taxon>Pentapetalae</taxon>
        <taxon>rosids</taxon>
        <taxon>fabids</taxon>
        <taxon>Fagales</taxon>
        <taxon>Myricaceae</taxon>
        <taxon>Morella</taxon>
    </lineage>
</organism>
<reference evidence="1" key="1">
    <citation type="submission" date="2018-07" db="EMBL/GenBank/DDBJ databases">
        <authorList>
            <person name="Gao Z.-S."/>
            <person name="Jia H.-M."/>
            <person name="Jia H.-J."/>
            <person name="Cai Q.-L."/>
            <person name="Wang Y."/>
            <person name="Zhao H.-B."/>
        </authorList>
    </citation>
    <scope>NUCLEOTIDE SEQUENCE</scope>
    <source>
        <tissue evidence="1">Leaves</tissue>
    </source>
</reference>
<reference evidence="1" key="3">
    <citation type="submission" date="2019-09" db="EMBL/GenBank/DDBJ databases">
        <authorList>
            <person name="Gao Z."/>
        </authorList>
    </citation>
    <scope>NUCLEOTIDE SEQUENCE</scope>
    <source>
        <tissue evidence="1">Leaves</tissue>
    </source>
</reference>
<dbReference type="InterPro" id="IPR044238">
    <property type="entry name" value="ASHR2-like"/>
</dbReference>
<dbReference type="OrthoDB" id="265717at2759"/>